<feature type="signal peptide" evidence="1">
    <location>
        <begin position="1"/>
        <end position="25"/>
    </location>
</feature>
<feature type="chain" id="PRO_5019026941" evidence="1">
    <location>
        <begin position="26"/>
        <end position="67"/>
    </location>
</feature>
<keyword evidence="1" id="KW-0732">Signal</keyword>
<gene>
    <name evidence="2" type="ORF">BECKLPF1236B_GA0070989_101932</name>
</gene>
<evidence type="ECO:0000313" key="2">
    <source>
        <dbReference type="EMBL" id="VFK11093.1"/>
    </source>
</evidence>
<evidence type="ECO:0000256" key="1">
    <source>
        <dbReference type="SAM" id="SignalP"/>
    </source>
</evidence>
<protein>
    <submittedName>
        <fullName evidence="2">Uncharacterized protein</fullName>
    </submittedName>
</protein>
<dbReference type="EMBL" id="CAADFK010000019">
    <property type="protein sequence ID" value="VFK11093.1"/>
    <property type="molecule type" value="Genomic_DNA"/>
</dbReference>
<reference evidence="2" key="1">
    <citation type="submission" date="2019-02" db="EMBL/GenBank/DDBJ databases">
        <authorList>
            <person name="Gruber-Vodicka R. H."/>
            <person name="Seah K. B. B."/>
        </authorList>
    </citation>
    <scope>NUCLEOTIDE SEQUENCE</scope>
    <source>
        <strain evidence="2">BECK_S313</strain>
    </source>
</reference>
<name>A0A450W220_9GAMM</name>
<proteinExistence type="predicted"/>
<dbReference type="AlphaFoldDB" id="A0A450W220"/>
<organism evidence="2">
    <name type="scientific">Candidatus Kentrum sp. LPFa</name>
    <dbReference type="NCBI Taxonomy" id="2126335"/>
    <lineage>
        <taxon>Bacteria</taxon>
        <taxon>Pseudomonadati</taxon>
        <taxon>Pseudomonadota</taxon>
        <taxon>Gammaproteobacteria</taxon>
        <taxon>Candidatus Kentrum</taxon>
    </lineage>
</organism>
<accession>A0A450W220</accession>
<sequence>MKKLLKGSLVAAFLALGMWASQASAGQCDCACDTGNCPSANSPMCVQAAVCEGGDCGCENWRQECCE</sequence>